<evidence type="ECO:0000313" key="5">
    <source>
        <dbReference type="Proteomes" id="UP001201812"/>
    </source>
</evidence>
<evidence type="ECO:0000259" key="3">
    <source>
        <dbReference type="Pfam" id="PF08652"/>
    </source>
</evidence>
<dbReference type="PANTHER" id="PTHR12395:SF9">
    <property type="entry name" value="DECAPPING AND EXORIBONUCLEASE PROTEIN"/>
    <property type="match status" value="1"/>
</dbReference>
<dbReference type="EMBL" id="JAKKPZ010000027">
    <property type="protein sequence ID" value="KAI1710184.1"/>
    <property type="molecule type" value="Genomic_DNA"/>
</dbReference>
<comment type="cofactor">
    <cofactor evidence="2">
        <name>a divalent metal cation</name>
        <dbReference type="ChEBI" id="CHEBI:60240"/>
    </cofactor>
</comment>
<dbReference type="InterPro" id="IPR039039">
    <property type="entry name" value="RAI1-like_fam"/>
</dbReference>
<dbReference type="GO" id="GO:0034353">
    <property type="term" value="F:mRNA 5'-diphosphatase activity"/>
    <property type="evidence" value="ECO:0007669"/>
    <property type="project" value="TreeGrafter"/>
</dbReference>
<keyword evidence="2" id="KW-0694">RNA-binding</keyword>
<comment type="similarity">
    <text evidence="1 2">Belongs to the DXO/Dom3Z family.</text>
</comment>
<evidence type="ECO:0000256" key="2">
    <source>
        <dbReference type="RuleBase" id="RU367113"/>
    </source>
</evidence>
<keyword evidence="2" id="KW-0378">Hydrolase</keyword>
<sequence length="365" mass="42230">MLPSISASPDLYESATAPEINIFIKGEFSVGPERNYLRKKRASARYLLKEYDHTVSDVQLDLREGYTRWVENPRVDRLAHVQTWISKEAKEKGMGMDLVKVINSDFVTTRGVLRRIAVSPYKYERDGSKFLCRKYQNVVFMNNVDTESPSFNKSKGYQSKHSGKLREYGGHKFEQFISNRINSKPKAEFFYIENQCSINSNVEFCAVFRAQIGEIKVVYNGEIDILTPDGSEYLEAKTQYDSLGYGQDFDKKALEWWIQTHLSSVKTLVVGLRDQIGIVSKIEHVKTDSLQRYGNWTPDICFTFLQAFLKHIRILASNLADDEILIAERKANSLEFKFEILDENEADTRDLDHNIIEESLKEYFM</sequence>
<proteinExistence type="inferred from homology"/>
<dbReference type="InterPro" id="IPR013961">
    <property type="entry name" value="RAI1"/>
</dbReference>
<keyword evidence="5" id="KW-1185">Reference proteome</keyword>
<dbReference type="GO" id="GO:0110155">
    <property type="term" value="P:NAD-cap decapping"/>
    <property type="evidence" value="ECO:0007669"/>
    <property type="project" value="TreeGrafter"/>
</dbReference>
<keyword evidence="2" id="KW-0540">Nuclease</keyword>
<name>A0AAD4R1S3_9BILA</name>
<feature type="domain" description="RAI1-like" evidence="3">
    <location>
        <begin position="26"/>
        <end position="329"/>
    </location>
</feature>
<evidence type="ECO:0000256" key="1">
    <source>
        <dbReference type="ARBA" id="ARBA00006562"/>
    </source>
</evidence>
<dbReference type="EC" id="3.6.1.-" evidence="2"/>
<dbReference type="GO" id="GO:0003723">
    <property type="term" value="F:RNA binding"/>
    <property type="evidence" value="ECO:0007669"/>
    <property type="project" value="UniProtKB-KW"/>
</dbReference>
<dbReference type="AlphaFoldDB" id="A0AAD4R1S3"/>
<dbReference type="Pfam" id="PF08652">
    <property type="entry name" value="RAI1"/>
    <property type="match status" value="1"/>
</dbReference>
<dbReference type="GO" id="GO:0046872">
    <property type="term" value="F:metal ion binding"/>
    <property type="evidence" value="ECO:0007669"/>
    <property type="project" value="UniProtKB-KW"/>
</dbReference>
<dbReference type="Proteomes" id="UP001201812">
    <property type="component" value="Unassembled WGS sequence"/>
</dbReference>
<dbReference type="PANTHER" id="PTHR12395">
    <property type="entry name" value="DOM-3 RELATED"/>
    <property type="match status" value="1"/>
</dbReference>
<dbReference type="GO" id="GO:0004518">
    <property type="term" value="F:nuclease activity"/>
    <property type="evidence" value="ECO:0007669"/>
    <property type="project" value="UniProtKB-KW"/>
</dbReference>
<organism evidence="4 5">
    <name type="scientific">Ditylenchus destructor</name>
    <dbReference type="NCBI Taxonomy" id="166010"/>
    <lineage>
        <taxon>Eukaryota</taxon>
        <taxon>Metazoa</taxon>
        <taxon>Ecdysozoa</taxon>
        <taxon>Nematoda</taxon>
        <taxon>Chromadorea</taxon>
        <taxon>Rhabditida</taxon>
        <taxon>Tylenchina</taxon>
        <taxon>Tylenchomorpha</taxon>
        <taxon>Sphaerularioidea</taxon>
        <taxon>Anguinidae</taxon>
        <taxon>Anguininae</taxon>
        <taxon>Ditylenchus</taxon>
    </lineage>
</organism>
<comment type="function">
    <text evidence="2">Decapping enzyme for NAD-capped RNAs: specifically hydrolyzes the nicotinamide adenine dinucleotide (NAD) cap from a subset of RNAs by removing the entire NAD moiety from the 5'-end of an NAD-capped RNA.</text>
</comment>
<accession>A0AAD4R1S3</accession>
<dbReference type="GO" id="GO:0000956">
    <property type="term" value="P:nuclear-transcribed mRNA catabolic process"/>
    <property type="evidence" value="ECO:0007669"/>
    <property type="project" value="TreeGrafter"/>
</dbReference>
<keyword evidence="2" id="KW-0479">Metal-binding</keyword>
<comment type="subcellular location">
    <subcellularLocation>
        <location evidence="2">Nucleus</location>
    </subcellularLocation>
</comment>
<dbReference type="GO" id="GO:0005634">
    <property type="term" value="C:nucleus"/>
    <property type="evidence" value="ECO:0007669"/>
    <property type="project" value="UniProtKB-SubCell"/>
</dbReference>
<evidence type="ECO:0000313" key="4">
    <source>
        <dbReference type="EMBL" id="KAI1710184.1"/>
    </source>
</evidence>
<keyword evidence="2" id="KW-0539">Nucleus</keyword>
<dbReference type="GO" id="GO:0005829">
    <property type="term" value="C:cytosol"/>
    <property type="evidence" value="ECO:0007669"/>
    <property type="project" value="TreeGrafter"/>
</dbReference>
<protein>
    <recommendedName>
        <fullName evidence="2">Decapping nuclease</fullName>
        <ecNumber evidence="2">3.6.1.-</ecNumber>
    </recommendedName>
</protein>
<dbReference type="GO" id="GO:0000166">
    <property type="term" value="F:nucleotide binding"/>
    <property type="evidence" value="ECO:0007669"/>
    <property type="project" value="UniProtKB-KW"/>
</dbReference>
<keyword evidence="2" id="KW-0547">Nucleotide-binding</keyword>
<gene>
    <name evidence="4" type="ORF">DdX_10860</name>
</gene>
<comment type="caution">
    <text evidence="4">The sequence shown here is derived from an EMBL/GenBank/DDBJ whole genome shotgun (WGS) entry which is preliminary data.</text>
</comment>
<reference evidence="4" key="1">
    <citation type="submission" date="2022-01" db="EMBL/GenBank/DDBJ databases">
        <title>Genome Sequence Resource for Two Populations of Ditylenchus destructor, the Migratory Endoparasitic Phytonematode.</title>
        <authorList>
            <person name="Zhang H."/>
            <person name="Lin R."/>
            <person name="Xie B."/>
        </authorList>
    </citation>
    <scope>NUCLEOTIDE SEQUENCE</scope>
    <source>
        <strain evidence="4">BazhouSP</strain>
    </source>
</reference>